<dbReference type="GO" id="GO:0003755">
    <property type="term" value="F:peptidyl-prolyl cis-trans isomerase activity"/>
    <property type="evidence" value="ECO:0007669"/>
    <property type="project" value="UniProtKB-KW"/>
</dbReference>
<accession>A0A2Z2NWY7</accession>
<keyword evidence="11" id="KW-1185">Reference proteome</keyword>
<keyword evidence="8" id="KW-0697">Rotamase</keyword>
<comment type="function">
    <text evidence="7">PPIases accelerate the folding of proteins. It prefers amino acid residues with hydrophobic side chains like leucine and phenylalanine in the P1 position of the peptides substrates.</text>
</comment>
<dbReference type="Pfam" id="PF13616">
    <property type="entry name" value="Rotamase_3"/>
    <property type="match status" value="1"/>
</dbReference>
<evidence type="ECO:0000256" key="7">
    <source>
        <dbReference type="ARBA" id="ARBA00046231"/>
    </source>
</evidence>
<reference evidence="10 11" key="1">
    <citation type="submission" date="2016-12" db="EMBL/GenBank/DDBJ databases">
        <authorList>
            <person name="Song W.-J."/>
            <person name="Kurnit D.M."/>
        </authorList>
    </citation>
    <scope>NUCLEOTIDE SEQUENCE [LARGE SCALE GENOMIC DNA]</scope>
    <source>
        <strain evidence="10 11">IMCC3135</strain>
    </source>
</reference>
<comment type="similarity">
    <text evidence="2">Belongs to the PpiC/parvulin rotamase family.</text>
</comment>
<keyword evidence="8 10" id="KW-0413">Isomerase</keyword>
<protein>
    <recommendedName>
        <fullName evidence="4">Peptidyl-prolyl cis-trans isomerase C</fullName>
    </recommendedName>
    <alternativeName>
        <fullName evidence="6">Parvulin</fullName>
    </alternativeName>
    <alternativeName>
        <fullName evidence="5">Rotamase C</fullName>
    </alternativeName>
</protein>
<dbReference type="EMBL" id="CP018632">
    <property type="protein sequence ID" value="ASJ75942.1"/>
    <property type="molecule type" value="Genomic_DNA"/>
</dbReference>
<evidence type="ECO:0000256" key="8">
    <source>
        <dbReference type="PROSITE-ProRule" id="PRU00278"/>
    </source>
</evidence>
<dbReference type="PROSITE" id="PS01096">
    <property type="entry name" value="PPIC_PPIASE_1"/>
    <property type="match status" value="1"/>
</dbReference>
<dbReference type="GO" id="GO:0005737">
    <property type="term" value="C:cytoplasm"/>
    <property type="evidence" value="ECO:0007669"/>
    <property type="project" value="UniProtKB-SubCell"/>
</dbReference>
<dbReference type="KEGG" id="gai:IMCC3135_29460"/>
<name>A0A2Z2NWY7_9GAMM</name>
<dbReference type="PANTHER" id="PTHR43629">
    <property type="entry name" value="PEPTIDYL-PROLYL CIS-TRANS ISOMERASE"/>
    <property type="match status" value="1"/>
</dbReference>
<organism evidence="10 11">
    <name type="scientific">Granulosicoccus antarcticus IMCC3135</name>
    <dbReference type="NCBI Taxonomy" id="1192854"/>
    <lineage>
        <taxon>Bacteria</taxon>
        <taxon>Pseudomonadati</taxon>
        <taxon>Pseudomonadota</taxon>
        <taxon>Gammaproteobacteria</taxon>
        <taxon>Chromatiales</taxon>
        <taxon>Granulosicoccaceae</taxon>
        <taxon>Granulosicoccus</taxon>
    </lineage>
</organism>
<dbReference type="RefSeq" id="WP_088920779.1">
    <property type="nucleotide sequence ID" value="NZ_CP018632.1"/>
</dbReference>
<proteinExistence type="inferred from homology"/>
<dbReference type="InterPro" id="IPR000297">
    <property type="entry name" value="PPIase_PpiC"/>
</dbReference>
<evidence type="ECO:0000256" key="3">
    <source>
        <dbReference type="ARBA" id="ARBA00022490"/>
    </source>
</evidence>
<evidence type="ECO:0000259" key="9">
    <source>
        <dbReference type="PROSITE" id="PS50198"/>
    </source>
</evidence>
<dbReference type="Proteomes" id="UP000250079">
    <property type="component" value="Chromosome"/>
</dbReference>
<evidence type="ECO:0000256" key="1">
    <source>
        <dbReference type="ARBA" id="ARBA00004496"/>
    </source>
</evidence>
<evidence type="ECO:0000313" key="11">
    <source>
        <dbReference type="Proteomes" id="UP000250079"/>
    </source>
</evidence>
<feature type="domain" description="PpiC" evidence="9">
    <location>
        <begin position="1"/>
        <end position="90"/>
    </location>
</feature>
<evidence type="ECO:0000313" key="10">
    <source>
        <dbReference type="EMBL" id="ASJ75942.1"/>
    </source>
</evidence>
<dbReference type="InterPro" id="IPR046357">
    <property type="entry name" value="PPIase_dom_sf"/>
</dbReference>
<dbReference type="SUPFAM" id="SSF54534">
    <property type="entry name" value="FKBP-like"/>
    <property type="match status" value="1"/>
</dbReference>
<comment type="subcellular location">
    <subcellularLocation>
        <location evidence="1">Cytoplasm</location>
    </subcellularLocation>
</comment>
<sequence length="92" mass="9752">MTQATARHILVDSEEKCQTLIDEIKGGADFAAVAKQNSSCPSKNDGGNLGTFGKGQMVPEFETACFEGEVGDVQGPIKTQFGYHAVEVTARS</sequence>
<evidence type="ECO:0000256" key="2">
    <source>
        <dbReference type="ARBA" id="ARBA00007656"/>
    </source>
</evidence>
<dbReference type="PANTHER" id="PTHR43629:SF2">
    <property type="entry name" value="RHODANESE-LIKE_PPIC DOMAIN-CONTAINING PROTEIN 12, CHLOROPLASTIC"/>
    <property type="match status" value="1"/>
</dbReference>
<dbReference type="InterPro" id="IPR052204">
    <property type="entry name" value="PpiC/parvulin_rotamase"/>
</dbReference>
<evidence type="ECO:0000256" key="6">
    <source>
        <dbReference type="ARBA" id="ARBA00043072"/>
    </source>
</evidence>
<evidence type="ECO:0000256" key="4">
    <source>
        <dbReference type="ARBA" id="ARBA00040926"/>
    </source>
</evidence>
<dbReference type="PROSITE" id="PS50198">
    <property type="entry name" value="PPIC_PPIASE_2"/>
    <property type="match status" value="1"/>
</dbReference>
<dbReference type="Gene3D" id="3.10.50.40">
    <property type="match status" value="1"/>
</dbReference>
<dbReference type="InterPro" id="IPR023058">
    <property type="entry name" value="PPIase_PpiC_CS"/>
</dbReference>
<gene>
    <name evidence="10" type="primary">ppiC</name>
    <name evidence="10" type="ORF">IMCC3135_29460</name>
</gene>
<dbReference type="AlphaFoldDB" id="A0A2Z2NWY7"/>
<dbReference type="OrthoDB" id="14196at2"/>
<keyword evidence="3" id="KW-0963">Cytoplasm</keyword>
<evidence type="ECO:0000256" key="5">
    <source>
        <dbReference type="ARBA" id="ARBA00041926"/>
    </source>
</evidence>